<proteinExistence type="predicted"/>
<organism evidence="6 7">
    <name type="scientific">Polycladomyces subterraneus</name>
    <dbReference type="NCBI Taxonomy" id="1016997"/>
    <lineage>
        <taxon>Bacteria</taxon>
        <taxon>Bacillati</taxon>
        <taxon>Bacillota</taxon>
        <taxon>Bacilli</taxon>
        <taxon>Bacillales</taxon>
        <taxon>Thermoactinomycetaceae</taxon>
        <taxon>Polycladomyces</taxon>
    </lineage>
</organism>
<keyword evidence="3 5" id="KW-1133">Transmembrane helix</keyword>
<feature type="transmembrane region" description="Helical" evidence="5">
    <location>
        <begin position="6"/>
        <end position="27"/>
    </location>
</feature>
<feature type="transmembrane region" description="Helical" evidence="5">
    <location>
        <begin position="128"/>
        <end position="147"/>
    </location>
</feature>
<keyword evidence="4 5" id="KW-0472">Membrane</keyword>
<keyword evidence="7" id="KW-1185">Reference proteome</keyword>
<evidence type="ECO:0000256" key="5">
    <source>
        <dbReference type="SAM" id="Phobius"/>
    </source>
</evidence>
<accession>A0ABT8IST7</accession>
<keyword evidence="2 5" id="KW-0812">Transmembrane</keyword>
<dbReference type="PANTHER" id="PTHR35529:SF2">
    <property type="entry name" value="SPORULATION PROTEIN YTAF-RELATED"/>
    <property type="match status" value="1"/>
</dbReference>
<dbReference type="PANTHER" id="PTHR35529">
    <property type="entry name" value="MANGANESE EFFLUX PUMP MNTP-RELATED"/>
    <property type="match status" value="1"/>
</dbReference>
<evidence type="ECO:0000256" key="1">
    <source>
        <dbReference type="ARBA" id="ARBA00022475"/>
    </source>
</evidence>
<feature type="transmembrane region" description="Helical" evidence="5">
    <location>
        <begin position="61"/>
        <end position="80"/>
    </location>
</feature>
<keyword evidence="1" id="KW-1003">Cell membrane</keyword>
<evidence type="ECO:0000256" key="2">
    <source>
        <dbReference type="ARBA" id="ARBA00022692"/>
    </source>
</evidence>
<feature type="transmembrane region" description="Helical" evidence="5">
    <location>
        <begin position="159"/>
        <end position="177"/>
    </location>
</feature>
<gene>
    <name evidence="6" type="ORF">NWF35_16485</name>
</gene>
<evidence type="ECO:0000313" key="6">
    <source>
        <dbReference type="EMBL" id="MDN4595457.1"/>
    </source>
</evidence>
<protein>
    <submittedName>
        <fullName evidence="6">Manganese efflux pump</fullName>
    </submittedName>
</protein>
<comment type="caution">
    <text evidence="6">The sequence shown here is derived from an EMBL/GenBank/DDBJ whole genome shotgun (WGS) entry which is preliminary data.</text>
</comment>
<evidence type="ECO:0000256" key="3">
    <source>
        <dbReference type="ARBA" id="ARBA00022989"/>
    </source>
</evidence>
<reference evidence="6" key="1">
    <citation type="submission" date="2022-08" db="EMBL/GenBank/DDBJ databases">
        <title>Polycladomyces zharkentsis sp. nov., a novel thermophilic CMC and starch-degrading bacterium isolated from a geothermal spring in Kazakhstan.</title>
        <authorList>
            <person name="Mashzhan A."/>
            <person name="Kistaubaeva A."/>
            <person name="Javier-Lopez R."/>
            <person name="Birkeland N.-K."/>
        </authorList>
    </citation>
    <scope>NUCLEOTIDE SEQUENCE</scope>
    <source>
        <strain evidence="6">KSR 13</strain>
    </source>
</reference>
<dbReference type="EMBL" id="JANRHH010000055">
    <property type="protein sequence ID" value="MDN4595457.1"/>
    <property type="molecule type" value="Genomic_DNA"/>
</dbReference>
<feature type="transmembrane region" description="Helical" evidence="5">
    <location>
        <begin position="34"/>
        <end position="55"/>
    </location>
</feature>
<name>A0ABT8IST7_9BACL</name>
<evidence type="ECO:0000313" key="7">
    <source>
        <dbReference type="Proteomes" id="UP001174196"/>
    </source>
</evidence>
<feature type="transmembrane region" description="Helical" evidence="5">
    <location>
        <begin position="101"/>
        <end position="122"/>
    </location>
</feature>
<dbReference type="InterPro" id="IPR003810">
    <property type="entry name" value="Mntp/YtaF"/>
</dbReference>
<dbReference type="Proteomes" id="UP001174196">
    <property type="component" value="Unassembled WGS sequence"/>
</dbReference>
<dbReference type="Pfam" id="PF02659">
    <property type="entry name" value="Mntp"/>
    <property type="match status" value="1"/>
</dbReference>
<dbReference type="RefSeq" id="WP_301240601.1">
    <property type="nucleotide sequence ID" value="NZ_JANRHH010000055.1"/>
</dbReference>
<sequence length="179" mass="19323">MHPLLPLIALSFAANVDNVGVGITYGLGNKQIPYAALVLVTVIGGFASGTADWLSSWLHPLLPDFLLGWMAGITLLIIGLRSYWTVRVRITRYATFLEKEWWFLALGLSFNNLGMGLTGGLLGYAPTLFGLVLGGFSGILLWVGCALGTRARRIQPGSWVHYVSGSALILLGLYQIITS</sequence>
<evidence type="ECO:0000256" key="4">
    <source>
        <dbReference type="ARBA" id="ARBA00023136"/>
    </source>
</evidence>